<dbReference type="SUPFAM" id="SSF102114">
    <property type="entry name" value="Radical SAM enzymes"/>
    <property type="match status" value="1"/>
</dbReference>
<keyword evidence="4" id="KW-0479">Metal-binding</keyword>
<dbReference type="InterPro" id="IPR000385">
    <property type="entry name" value="MoaA_NifB_PqqE_Fe-S-bd_CS"/>
</dbReference>
<name>A0A844FDA8_CLOSV</name>
<dbReference type="SFLD" id="SFLDG01386">
    <property type="entry name" value="main_SPASM_domain-containing"/>
    <property type="match status" value="1"/>
</dbReference>
<evidence type="ECO:0000259" key="8">
    <source>
        <dbReference type="PROSITE" id="PS51918"/>
    </source>
</evidence>
<gene>
    <name evidence="9" type="primary">ccpM</name>
    <name evidence="9" type="ORF">FYJ37_17190</name>
</gene>
<comment type="similarity">
    <text evidence="7">Belongs to the radical SAM superfamily. Anaerobic sulfatase-maturating enzyme family.</text>
</comment>
<evidence type="ECO:0000256" key="4">
    <source>
        <dbReference type="ARBA" id="ARBA00022723"/>
    </source>
</evidence>
<evidence type="ECO:0000256" key="7">
    <source>
        <dbReference type="ARBA" id="ARBA00023601"/>
    </source>
</evidence>
<dbReference type="InterPro" id="IPR024001">
    <property type="entry name" value="Cys-rich_pep_rSAM_mat_CcpM"/>
</dbReference>
<sequence length="472" mass="55077">MIMKKPFVHIFANSNGKYVYDVNSDNIFKISEESYQILENGDEYNEQLSYLEQMGFLKEDKVKITEHPAGAILTEFYKNQLQGLTLQVTQNCNLRCDYCVYSGKYNTRIHSNKVMSFEMARKGIDYLFEHSGKTDILRIGFYGGEPLLEFELIKRCVEYIEEKSDKKHINYYITTNATLLTSEVVEFLVKYKFLLTISFDGLKEIHDSQRKYANSGKGSFDTVVKRLEYLYQNYYEYYIEKVNINMVLNQGNRYKPVSDFMKSEMIFREASITATLISNTGVKKENEVSSKFKEEYYYEYFKLLLSALGRVKRINVSPLMRTEFKTLQSIRGGKHRQGIGKLPEKWHHGGPCIPGERTLFLNAEGYIYPCERVCELSEEAKVGNVESGVDIEKARTILNVEEVTCAICKNCWAYRYCDFCIRMAGNETESIQKNIKMACENMRKATENIFKDYCVLRELGYDFETNYVKEYV</sequence>
<feature type="domain" description="Radical SAM core" evidence="8">
    <location>
        <begin position="76"/>
        <end position="310"/>
    </location>
</feature>
<dbReference type="InterPro" id="IPR058240">
    <property type="entry name" value="rSAM_sf"/>
</dbReference>
<dbReference type="PANTHER" id="PTHR43273:SF3">
    <property type="entry name" value="ANAEROBIC SULFATASE-MATURATING ENZYME HOMOLOG ASLB-RELATED"/>
    <property type="match status" value="1"/>
</dbReference>
<comment type="caution">
    <text evidence="9">The sequence shown here is derived from an EMBL/GenBank/DDBJ whole genome shotgun (WGS) entry which is preliminary data.</text>
</comment>
<dbReference type="AlphaFoldDB" id="A0A844FDA8"/>
<dbReference type="GO" id="GO:0051539">
    <property type="term" value="F:4 iron, 4 sulfur cluster binding"/>
    <property type="evidence" value="ECO:0007669"/>
    <property type="project" value="UniProtKB-KW"/>
</dbReference>
<evidence type="ECO:0000256" key="6">
    <source>
        <dbReference type="ARBA" id="ARBA00023014"/>
    </source>
</evidence>
<dbReference type="Gene3D" id="3.20.20.70">
    <property type="entry name" value="Aldolase class I"/>
    <property type="match status" value="1"/>
</dbReference>
<dbReference type="GO" id="GO:0016491">
    <property type="term" value="F:oxidoreductase activity"/>
    <property type="evidence" value="ECO:0007669"/>
    <property type="project" value="InterPro"/>
</dbReference>
<evidence type="ECO:0000256" key="1">
    <source>
        <dbReference type="ARBA" id="ARBA00001966"/>
    </source>
</evidence>
<dbReference type="PROSITE" id="PS51918">
    <property type="entry name" value="RADICAL_SAM"/>
    <property type="match status" value="1"/>
</dbReference>
<dbReference type="SFLD" id="SFLDG01384">
    <property type="entry name" value="thioether_bond_formation_requi"/>
    <property type="match status" value="1"/>
</dbReference>
<organism evidence="9 10">
    <name type="scientific">Clostridium scindens (strain JCM 10418 / VPI 12708)</name>
    <dbReference type="NCBI Taxonomy" id="29347"/>
    <lineage>
        <taxon>Bacteria</taxon>
        <taxon>Bacillati</taxon>
        <taxon>Bacillota</taxon>
        <taxon>Clostridia</taxon>
        <taxon>Lachnospirales</taxon>
        <taxon>Lachnospiraceae</taxon>
    </lineage>
</organism>
<comment type="cofactor">
    <cofactor evidence="1">
        <name>[4Fe-4S] cluster</name>
        <dbReference type="ChEBI" id="CHEBI:49883"/>
    </cofactor>
</comment>
<accession>A0A844FDA8</accession>
<dbReference type="InterPro" id="IPR023867">
    <property type="entry name" value="Sulphatase_maturase_rSAM"/>
</dbReference>
<reference evidence="9 10" key="1">
    <citation type="submission" date="2019-08" db="EMBL/GenBank/DDBJ databases">
        <title>In-depth cultivation of the pig gut microbiome towards novel bacterial diversity and tailored functional studies.</title>
        <authorList>
            <person name="Wylensek D."/>
            <person name="Hitch T.C.A."/>
            <person name="Clavel T."/>
        </authorList>
    </citation>
    <scope>NUCLEOTIDE SEQUENCE [LARGE SCALE GENOMIC DNA]</scope>
    <source>
        <strain evidence="9 10">BL-389-WT-3D</strain>
    </source>
</reference>
<protein>
    <submittedName>
        <fullName evidence="9">Cys-rich peptide radical SAM maturase CcpM</fullName>
    </submittedName>
</protein>
<dbReference type="PROSITE" id="PS01305">
    <property type="entry name" value="MOAA_NIFB_PQQE"/>
    <property type="match status" value="1"/>
</dbReference>
<dbReference type="PANTHER" id="PTHR43273">
    <property type="entry name" value="ANAEROBIC SULFATASE-MATURATING ENZYME HOMOLOG ASLB-RELATED"/>
    <property type="match status" value="1"/>
</dbReference>
<dbReference type="SFLD" id="SFLDS00029">
    <property type="entry name" value="Radical_SAM"/>
    <property type="match status" value="1"/>
</dbReference>
<dbReference type="GO" id="GO:0046872">
    <property type="term" value="F:metal ion binding"/>
    <property type="evidence" value="ECO:0007669"/>
    <property type="project" value="UniProtKB-KW"/>
</dbReference>
<evidence type="ECO:0000256" key="3">
    <source>
        <dbReference type="ARBA" id="ARBA00022691"/>
    </source>
</evidence>
<dbReference type="Pfam" id="PF04055">
    <property type="entry name" value="Radical_SAM"/>
    <property type="match status" value="1"/>
</dbReference>
<dbReference type="Proteomes" id="UP000462363">
    <property type="component" value="Unassembled WGS sequence"/>
</dbReference>
<dbReference type="CDD" id="cd01335">
    <property type="entry name" value="Radical_SAM"/>
    <property type="match status" value="1"/>
</dbReference>
<dbReference type="InterPro" id="IPR007197">
    <property type="entry name" value="rSAM"/>
</dbReference>
<proteinExistence type="inferred from homology"/>
<dbReference type="NCBIfam" id="TIGR04068">
    <property type="entry name" value="rSAM_ocin_clost"/>
    <property type="match status" value="1"/>
</dbReference>
<keyword evidence="6" id="KW-0411">Iron-sulfur</keyword>
<dbReference type="EMBL" id="VUMB01000067">
    <property type="protein sequence ID" value="MSS41985.1"/>
    <property type="molecule type" value="Genomic_DNA"/>
</dbReference>
<evidence type="ECO:0000256" key="5">
    <source>
        <dbReference type="ARBA" id="ARBA00023004"/>
    </source>
</evidence>
<dbReference type="SFLD" id="SFLDG01067">
    <property type="entry name" value="SPASM/twitch_domain_containing"/>
    <property type="match status" value="1"/>
</dbReference>
<keyword evidence="3" id="KW-0949">S-adenosyl-L-methionine</keyword>
<evidence type="ECO:0000313" key="9">
    <source>
        <dbReference type="EMBL" id="MSS41985.1"/>
    </source>
</evidence>
<keyword evidence="5" id="KW-0408">Iron</keyword>
<keyword evidence="2" id="KW-0004">4Fe-4S</keyword>
<evidence type="ECO:0000256" key="2">
    <source>
        <dbReference type="ARBA" id="ARBA00022485"/>
    </source>
</evidence>
<dbReference type="InterPro" id="IPR013785">
    <property type="entry name" value="Aldolase_TIM"/>
</dbReference>
<evidence type="ECO:0000313" key="10">
    <source>
        <dbReference type="Proteomes" id="UP000462363"/>
    </source>
</evidence>